<reference evidence="2 3" key="1">
    <citation type="submission" date="2018-06" db="EMBL/GenBank/DDBJ databases">
        <title>Extensive metabolic versatility and redundancy in microbially diverse, dynamic hydrothermal sediments.</title>
        <authorList>
            <person name="Dombrowski N."/>
            <person name="Teske A."/>
            <person name="Baker B.J."/>
        </authorList>
    </citation>
    <scope>NUCLEOTIDE SEQUENCE [LARGE SCALE GENOMIC DNA]</scope>
    <source>
        <strain evidence="2">B36_G15</strain>
    </source>
</reference>
<dbReference type="PANTHER" id="PTHR43739:SF5">
    <property type="entry name" value="EXO-ALPHA-SIALIDASE"/>
    <property type="match status" value="1"/>
</dbReference>
<dbReference type="AlphaFoldDB" id="A0A660SH69"/>
<dbReference type="Pfam" id="PF23366">
    <property type="entry name" value="Beta-prop_HVO_0234"/>
    <property type="match status" value="1"/>
</dbReference>
<accession>A0A660SH69</accession>
<proteinExistence type="predicted"/>
<protein>
    <recommendedName>
        <fullName evidence="1">HVO-0234-like beta-propeller domain-containing protein</fullName>
    </recommendedName>
</protein>
<comment type="caution">
    <text evidence="2">The sequence shown here is derived from an EMBL/GenBank/DDBJ whole genome shotgun (WGS) entry which is preliminary data.</text>
</comment>
<gene>
    <name evidence="2" type="ORF">DRP53_05960</name>
</gene>
<dbReference type="InterPro" id="IPR015943">
    <property type="entry name" value="WD40/YVTN_repeat-like_dom_sf"/>
</dbReference>
<evidence type="ECO:0000313" key="3">
    <source>
        <dbReference type="Proteomes" id="UP000268469"/>
    </source>
</evidence>
<evidence type="ECO:0000313" key="2">
    <source>
        <dbReference type="EMBL" id="RKX70159.1"/>
    </source>
</evidence>
<dbReference type="Gene3D" id="2.130.10.10">
    <property type="entry name" value="YVTN repeat-like/Quinoprotein amine dehydrogenase"/>
    <property type="match status" value="2"/>
</dbReference>
<evidence type="ECO:0000259" key="1">
    <source>
        <dbReference type="Pfam" id="PF23366"/>
    </source>
</evidence>
<dbReference type="InterPro" id="IPR056505">
    <property type="entry name" value="Beta-prop_HVO_0234"/>
</dbReference>
<name>A0A660SH69_UNCW3</name>
<feature type="domain" description="HVO-0234-like beta-propeller" evidence="1">
    <location>
        <begin position="20"/>
        <end position="149"/>
    </location>
</feature>
<dbReference type="PANTHER" id="PTHR43739">
    <property type="entry name" value="XYLOGLUCANASE (EUROFUNG)"/>
    <property type="match status" value="1"/>
</dbReference>
<organism evidence="2 3">
    <name type="scientific">candidate division WOR-3 bacterium</name>
    <dbReference type="NCBI Taxonomy" id="2052148"/>
    <lineage>
        <taxon>Bacteria</taxon>
        <taxon>Bacteria division WOR-3</taxon>
    </lineage>
</organism>
<dbReference type="GO" id="GO:0010411">
    <property type="term" value="P:xyloglucan metabolic process"/>
    <property type="evidence" value="ECO:0007669"/>
    <property type="project" value="TreeGrafter"/>
</dbReference>
<dbReference type="Proteomes" id="UP000268469">
    <property type="component" value="Unassembled WGS sequence"/>
</dbReference>
<dbReference type="InterPro" id="IPR052025">
    <property type="entry name" value="Xyloglucanase_GH74"/>
</dbReference>
<dbReference type="SUPFAM" id="SSF110296">
    <property type="entry name" value="Oligoxyloglucan reducing end-specific cellobiohydrolase"/>
    <property type="match status" value="2"/>
</dbReference>
<dbReference type="EMBL" id="QNBE01000049">
    <property type="protein sequence ID" value="RKX70159.1"/>
    <property type="molecule type" value="Genomic_DNA"/>
</dbReference>
<sequence length="268" mass="28722">MTVAKTTNGGTSWSRYHLTTTSGFCYALAVDPTTSSIVYAGGQGGLYKTTSGGSSWSKITGSISGTVYDIAIDPGNHDLVYVAAGGGVYKSTDGGSSWNNLGLSSATAVVIDPNDPEVIYAGTSSGVYKSTSGGGNWVQMNEGLTEKDVTALDIDPGDYLFCGTDGASMFRWSLSGPEVSSRGSSWVTFRWVTPVRDRVEVTYQLKRAGWVELLLYDVSGRRLVRLDSGYRGPGLYRVNYPGRLAPGVYFLRFNHPLGSRIGKLVVMR</sequence>